<dbReference type="InterPro" id="IPR003599">
    <property type="entry name" value="Ig_sub"/>
</dbReference>
<dbReference type="InterPro" id="IPR003598">
    <property type="entry name" value="Ig_sub2"/>
</dbReference>
<dbReference type="Pfam" id="PF07679">
    <property type="entry name" value="I-set"/>
    <property type="match status" value="3"/>
</dbReference>
<evidence type="ECO:0000313" key="4">
    <source>
        <dbReference type="EMBL" id="CAJ0942326.1"/>
    </source>
</evidence>
<dbReference type="PROSITE" id="PS50835">
    <property type="entry name" value="IG_LIKE"/>
    <property type="match status" value="3"/>
</dbReference>
<dbReference type="PANTHER" id="PTHR45080">
    <property type="entry name" value="CONTACTIN 5"/>
    <property type="match status" value="1"/>
</dbReference>
<dbReference type="EMBL" id="CAUEEQ010019935">
    <property type="protein sequence ID" value="CAJ0942326.1"/>
    <property type="molecule type" value="Genomic_DNA"/>
</dbReference>
<protein>
    <recommendedName>
        <fullName evidence="3">Ig-like domain-containing protein</fullName>
    </recommendedName>
</protein>
<dbReference type="SUPFAM" id="SSF48726">
    <property type="entry name" value="Immunoglobulin"/>
    <property type="match status" value="3"/>
</dbReference>
<dbReference type="CDD" id="cd00096">
    <property type="entry name" value="Ig"/>
    <property type="match status" value="1"/>
</dbReference>
<accession>A0ABN9LJY0</accession>
<organism evidence="4 5">
    <name type="scientific">Ranitomeya imitator</name>
    <name type="common">mimic poison frog</name>
    <dbReference type="NCBI Taxonomy" id="111125"/>
    <lineage>
        <taxon>Eukaryota</taxon>
        <taxon>Metazoa</taxon>
        <taxon>Chordata</taxon>
        <taxon>Craniata</taxon>
        <taxon>Vertebrata</taxon>
        <taxon>Euteleostomi</taxon>
        <taxon>Amphibia</taxon>
        <taxon>Batrachia</taxon>
        <taxon>Anura</taxon>
        <taxon>Neobatrachia</taxon>
        <taxon>Hyloidea</taxon>
        <taxon>Dendrobatidae</taxon>
        <taxon>Dendrobatinae</taxon>
        <taxon>Ranitomeya</taxon>
    </lineage>
</organism>
<reference evidence="4" key="1">
    <citation type="submission" date="2023-07" db="EMBL/GenBank/DDBJ databases">
        <authorList>
            <person name="Stuckert A."/>
        </authorList>
    </citation>
    <scope>NUCLEOTIDE SEQUENCE</scope>
</reference>
<sequence>MKSVQKATSKAVVHEEVTKTDKLSEEIKIVHTETKASVSNVSFSEGQKVSLKANIPGASNVKWVLNGHELKNSEDYRYGVSGSDQTITIKKVSGKDQGVLTCEARTDQGIVRCQFDLTLAKDLSNAPSFIYQPKSQNANEDQNVIFTCEITGDPTPEVEWFKDNIPISVSSHIRVSRSKHVYTLEIQQATQRDSGKYTIKAKNYHGQCSATASLNVLHLIEEPSKQVILKTAGEASLQESFAMQAMHMSASRQEASFSSVSSSSSVSEAKFASMSSMKEASFMEMHSSSMMESSSLRHMESSSSRMRSAGYKGSSPKIEALPSDVSIDAGKVLTVACAFSGEPTPDIAWSQGGQTVPTEDQKGRVHIETCEDLTTLIITDVRKKDGGRYTLNLTNSFGSDSASVNINVRTP</sequence>
<evidence type="ECO:0000313" key="5">
    <source>
        <dbReference type="Proteomes" id="UP001176940"/>
    </source>
</evidence>
<evidence type="ECO:0000256" key="2">
    <source>
        <dbReference type="ARBA" id="ARBA00023157"/>
    </source>
</evidence>
<keyword evidence="5" id="KW-1185">Reference proteome</keyword>
<dbReference type="Gene3D" id="2.60.40.10">
    <property type="entry name" value="Immunoglobulins"/>
    <property type="match status" value="3"/>
</dbReference>
<dbReference type="InterPro" id="IPR050958">
    <property type="entry name" value="Cell_Adh-Cytoskel_Orgn"/>
</dbReference>
<dbReference type="Proteomes" id="UP001176940">
    <property type="component" value="Unassembled WGS sequence"/>
</dbReference>
<gene>
    <name evidence="4" type="ORF">RIMI_LOCUS9555895</name>
</gene>
<comment type="caution">
    <text evidence="4">The sequence shown here is derived from an EMBL/GenBank/DDBJ whole genome shotgun (WGS) entry which is preliminary data.</text>
</comment>
<name>A0ABN9LJY0_9NEOB</name>
<dbReference type="InterPro" id="IPR013098">
    <property type="entry name" value="Ig_I-set"/>
</dbReference>
<dbReference type="PANTHER" id="PTHR45080:SF8">
    <property type="entry name" value="IG-LIKE DOMAIN-CONTAINING PROTEIN"/>
    <property type="match status" value="1"/>
</dbReference>
<keyword evidence="2" id="KW-1015">Disulfide bond</keyword>
<evidence type="ECO:0000256" key="1">
    <source>
        <dbReference type="ARBA" id="ARBA00022729"/>
    </source>
</evidence>
<proteinExistence type="predicted"/>
<feature type="domain" description="Ig-like" evidence="3">
    <location>
        <begin position="127"/>
        <end position="215"/>
    </location>
</feature>
<dbReference type="InterPro" id="IPR007110">
    <property type="entry name" value="Ig-like_dom"/>
</dbReference>
<dbReference type="InterPro" id="IPR013783">
    <property type="entry name" value="Ig-like_fold"/>
</dbReference>
<dbReference type="SMART" id="SM00409">
    <property type="entry name" value="IG"/>
    <property type="match status" value="3"/>
</dbReference>
<feature type="domain" description="Ig-like" evidence="3">
    <location>
        <begin position="60"/>
        <end position="118"/>
    </location>
</feature>
<dbReference type="InterPro" id="IPR036179">
    <property type="entry name" value="Ig-like_dom_sf"/>
</dbReference>
<evidence type="ECO:0000259" key="3">
    <source>
        <dbReference type="PROSITE" id="PS50835"/>
    </source>
</evidence>
<feature type="domain" description="Ig-like" evidence="3">
    <location>
        <begin position="316"/>
        <end position="407"/>
    </location>
</feature>
<keyword evidence="1" id="KW-0732">Signal</keyword>
<dbReference type="SMART" id="SM00408">
    <property type="entry name" value="IGc2"/>
    <property type="match status" value="3"/>
</dbReference>